<feature type="compositionally biased region" description="Low complexity" evidence="6">
    <location>
        <begin position="43"/>
        <end position="58"/>
    </location>
</feature>
<keyword evidence="5" id="KW-0472">Membrane</keyword>
<dbReference type="GeneTree" id="ENSGT00990000205096"/>
<evidence type="ECO:0000313" key="8">
    <source>
        <dbReference type="Proteomes" id="UP000261660"/>
    </source>
</evidence>
<protein>
    <submittedName>
        <fullName evidence="7">Uncharacterized protein</fullName>
    </submittedName>
</protein>
<keyword evidence="8" id="KW-1185">Reference proteome</keyword>
<dbReference type="Pfam" id="PF14967">
    <property type="entry name" value="FAM70"/>
    <property type="match status" value="1"/>
</dbReference>
<dbReference type="InParanoid" id="A0A3Q3FAG0"/>
<evidence type="ECO:0000313" key="7">
    <source>
        <dbReference type="Ensembl" id="ENSLBEP00000016022.1"/>
    </source>
</evidence>
<dbReference type="GO" id="GO:0016020">
    <property type="term" value="C:membrane"/>
    <property type="evidence" value="ECO:0007669"/>
    <property type="project" value="UniProtKB-SubCell"/>
</dbReference>
<organism evidence="7 8">
    <name type="scientific">Labrus bergylta</name>
    <name type="common">ballan wrasse</name>
    <dbReference type="NCBI Taxonomy" id="56723"/>
    <lineage>
        <taxon>Eukaryota</taxon>
        <taxon>Metazoa</taxon>
        <taxon>Chordata</taxon>
        <taxon>Craniata</taxon>
        <taxon>Vertebrata</taxon>
        <taxon>Euteleostomi</taxon>
        <taxon>Actinopterygii</taxon>
        <taxon>Neopterygii</taxon>
        <taxon>Teleostei</taxon>
        <taxon>Neoteleostei</taxon>
        <taxon>Acanthomorphata</taxon>
        <taxon>Eupercaria</taxon>
        <taxon>Labriformes</taxon>
        <taxon>Labridae</taxon>
        <taxon>Labrus</taxon>
    </lineage>
</organism>
<comment type="subcellular location">
    <subcellularLocation>
        <location evidence="1">Membrane</location>
        <topology evidence="1">Multi-pass membrane protein</topology>
    </subcellularLocation>
</comment>
<accession>A0A3Q3FAG0</accession>
<evidence type="ECO:0000256" key="1">
    <source>
        <dbReference type="ARBA" id="ARBA00004141"/>
    </source>
</evidence>
<evidence type="ECO:0000256" key="2">
    <source>
        <dbReference type="ARBA" id="ARBA00007903"/>
    </source>
</evidence>
<keyword evidence="3" id="KW-0812">Transmembrane</keyword>
<evidence type="ECO:0000256" key="5">
    <source>
        <dbReference type="ARBA" id="ARBA00023136"/>
    </source>
</evidence>
<dbReference type="InterPro" id="IPR028014">
    <property type="entry name" value="TMEM255"/>
</dbReference>
<dbReference type="Ensembl" id="ENSLBET00000016958.1">
    <property type="protein sequence ID" value="ENSLBEP00000016022.1"/>
    <property type="gene ID" value="ENSLBEG00000012419.1"/>
</dbReference>
<evidence type="ECO:0000256" key="6">
    <source>
        <dbReference type="SAM" id="MobiDB-lite"/>
    </source>
</evidence>
<keyword evidence="4" id="KW-1133">Transmembrane helix</keyword>
<name>A0A3Q3FAG0_9LABR</name>
<feature type="region of interest" description="Disordered" evidence="6">
    <location>
        <begin position="37"/>
        <end position="62"/>
    </location>
</feature>
<sequence>MAPSPSPSPHILYNPTQHMFPYSGFCPSGQTLPAYPNYPIPMQPSQAPSQPQPQGAIQEPGGYMLTPNAPVLYGSAYSPFEKPPPYAC</sequence>
<reference evidence="7" key="2">
    <citation type="submission" date="2025-09" db="UniProtKB">
        <authorList>
            <consortium name="Ensembl"/>
        </authorList>
    </citation>
    <scope>IDENTIFICATION</scope>
</reference>
<evidence type="ECO:0000256" key="4">
    <source>
        <dbReference type="ARBA" id="ARBA00022989"/>
    </source>
</evidence>
<dbReference type="Proteomes" id="UP000261660">
    <property type="component" value="Unplaced"/>
</dbReference>
<proteinExistence type="inferred from homology"/>
<dbReference type="AlphaFoldDB" id="A0A3Q3FAG0"/>
<comment type="similarity">
    <text evidence="2">Belongs to the TMEM255 family.</text>
</comment>
<reference evidence="7" key="1">
    <citation type="submission" date="2025-08" db="UniProtKB">
        <authorList>
            <consortium name="Ensembl"/>
        </authorList>
    </citation>
    <scope>IDENTIFICATION</scope>
</reference>
<evidence type="ECO:0000256" key="3">
    <source>
        <dbReference type="ARBA" id="ARBA00022692"/>
    </source>
</evidence>